<keyword evidence="2" id="KW-1185">Reference proteome</keyword>
<reference evidence="1 2" key="1">
    <citation type="submission" date="2016-08" db="EMBL/GenBank/DDBJ databases">
        <title>Whole genome sequence of Mesorhizobium sp. strain UASWS1009 isolated from industrial sewage.</title>
        <authorList>
            <person name="Crovadore J."/>
            <person name="Calmin G."/>
            <person name="Chablais R."/>
            <person name="Cochard B."/>
            <person name="Lefort F."/>
        </authorList>
    </citation>
    <scope>NUCLEOTIDE SEQUENCE [LARGE SCALE GENOMIC DNA]</scope>
    <source>
        <strain evidence="1 2">UASWS1009</strain>
    </source>
</reference>
<dbReference type="EMBL" id="MDEO01000032">
    <property type="protein sequence ID" value="OCX17570.1"/>
    <property type="molecule type" value="Genomic_DNA"/>
</dbReference>
<name>A0A1C2DS29_9HYPH</name>
<sequence length="77" mass="8095">MWPENAAAVEAFLAAASQWRTTLGLEDGRLRAVFIGLDYAGAAVAFGAAGIHLDRKLLADLQTLEAAARDALNGALR</sequence>
<evidence type="ECO:0000313" key="2">
    <source>
        <dbReference type="Proteomes" id="UP000094412"/>
    </source>
</evidence>
<dbReference type="Proteomes" id="UP000094412">
    <property type="component" value="Unassembled WGS sequence"/>
</dbReference>
<dbReference type="AlphaFoldDB" id="A0A1C2DS29"/>
<accession>A0A1C2DS29</accession>
<dbReference type="STRING" id="1566387.QV13_12490"/>
<gene>
    <name evidence="1" type="ORF">QV13_12490</name>
</gene>
<organism evidence="1 2">
    <name type="scientific">Mesorhizobium hungaricum</name>
    <dbReference type="NCBI Taxonomy" id="1566387"/>
    <lineage>
        <taxon>Bacteria</taxon>
        <taxon>Pseudomonadati</taxon>
        <taxon>Pseudomonadota</taxon>
        <taxon>Alphaproteobacteria</taxon>
        <taxon>Hyphomicrobiales</taxon>
        <taxon>Phyllobacteriaceae</taxon>
        <taxon>Mesorhizobium</taxon>
    </lineage>
</organism>
<comment type="caution">
    <text evidence="1">The sequence shown here is derived from an EMBL/GenBank/DDBJ whole genome shotgun (WGS) entry which is preliminary data.</text>
</comment>
<dbReference type="Pfam" id="PF08809">
    <property type="entry name" value="DUF1799"/>
    <property type="match status" value="1"/>
</dbReference>
<evidence type="ECO:0000313" key="1">
    <source>
        <dbReference type="EMBL" id="OCX17570.1"/>
    </source>
</evidence>
<proteinExistence type="predicted"/>
<dbReference type="InterPro" id="IPR014915">
    <property type="entry name" value="Phage_TLS_TfmB"/>
</dbReference>
<protein>
    <submittedName>
        <fullName evidence="1">Uncharacterized protein</fullName>
    </submittedName>
</protein>